<dbReference type="CDD" id="cd05794">
    <property type="entry name" value="S1_EF-P_repeat_2"/>
    <property type="match status" value="1"/>
</dbReference>
<dbReference type="SMART" id="SM00841">
    <property type="entry name" value="Elong-fact-P_C"/>
    <property type="match status" value="1"/>
</dbReference>
<accession>A0A1F6BKX3</accession>
<dbReference type="InterPro" id="IPR013852">
    <property type="entry name" value="Transl_elong_P/YeiP_CS"/>
</dbReference>
<dbReference type="FunFam" id="2.40.50.140:FF:000004">
    <property type="entry name" value="Elongation factor P"/>
    <property type="match status" value="1"/>
</dbReference>
<dbReference type="GO" id="GO:0043043">
    <property type="term" value="P:peptide biosynthetic process"/>
    <property type="evidence" value="ECO:0007669"/>
    <property type="project" value="InterPro"/>
</dbReference>
<organism evidence="3 4">
    <name type="scientific">Candidatus Jorgensenbacteria bacterium GWA1_54_12</name>
    <dbReference type="NCBI Taxonomy" id="1798468"/>
    <lineage>
        <taxon>Bacteria</taxon>
        <taxon>Candidatus Joergenseniibacteriota</taxon>
    </lineage>
</organism>
<dbReference type="InterPro" id="IPR020599">
    <property type="entry name" value="Transl_elong_fac_P/YeiP"/>
</dbReference>
<evidence type="ECO:0000313" key="4">
    <source>
        <dbReference type="Proteomes" id="UP000176273"/>
    </source>
</evidence>
<evidence type="ECO:0000259" key="2">
    <source>
        <dbReference type="SMART" id="SM00841"/>
    </source>
</evidence>
<reference evidence="3 4" key="1">
    <citation type="journal article" date="2016" name="Nat. Commun.">
        <title>Thousands of microbial genomes shed light on interconnected biogeochemical processes in an aquifer system.</title>
        <authorList>
            <person name="Anantharaman K."/>
            <person name="Brown C.T."/>
            <person name="Hug L.A."/>
            <person name="Sharon I."/>
            <person name="Castelle C.J."/>
            <person name="Probst A.J."/>
            <person name="Thomas B.C."/>
            <person name="Singh A."/>
            <person name="Wilkins M.J."/>
            <person name="Karaoz U."/>
            <person name="Brodie E.L."/>
            <person name="Williams K.H."/>
            <person name="Hubbard S.S."/>
            <person name="Banfield J.F."/>
        </authorList>
    </citation>
    <scope>NUCLEOTIDE SEQUENCE [LARGE SCALE GENOMIC DNA]</scope>
</reference>
<comment type="caution">
    <text evidence="3">The sequence shown here is derived from an EMBL/GenBank/DDBJ whole genome shotgun (WGS) entry which is preliminary data.</text>
</comment>
<dbReference type="InterPro" id="IPR008991">
    <property type="entry name" value="Translation_prot_SH3-like_sf"/>
</dbReference>
<dbReference type="Gene3D" id="2.30.30.30">
    <property type="match status" value="1"/>
</dbReference>
<dbReference type="PANTHER" id="PTHR30053">
    <property type="entry name" value="ELONGATION FACTOR P"/>
    <property type="match status" value="1"/>
</dbReference>
<dbReference type="PIRSF" id="PIRSF005901">
    <property type="entry name" value="EF-P"/>
    <property type="match status" value="1"/>
</dbReference>
<dbReference type="InterPro" id="IPR015365">
    <property type="entry name" value="Elong-fact-P_C"/>
</dbReference>
<gene>
    <name evidence="3" type="ORF">A2110_00170</name>
</gene>
<dbReference type="STRING" id="1798468.A2110_00170"/>
<dbReference type="PANTHER" id="PTHR30053:SF12">
    <property type="entry name" value="ELONGATION FACTOR P (EF-P) FAMILY PROTEIN"/>
    <property type="match status" value="1"/>
</dbReference>
<comment type="similarity">
    <text evidence="1">Belongs to the elongation factor P family.</text>
</comment>
<dbReference type="Pfam" id="PF08207">
    <property type="entry name" value="EFP_N"/>
    <property type="match status" value="1"/>
</dbReference>
<dbReference type="Gene3D" id="2.40.50.140">
    <property type="entry name" value="Nucleic acid-binding proteins"/>
    <property type="match status" value="2"/>
</dbReference>
<dbReference type="SUPFAM" id="SSF50249">
    <property type="entry name" value="Nucleic acid-binding proteins"/>
    <property type="match status" value="1"/>
</dbReference>
<feature type="domain" description="Elongation factor P C-terminal" evidence="2">
    <location>
        <begin position="132"/>
        <end position="187"/>
    </location>
</feature>
<dbReference type="EMBL" id="MFKH01000007">
    <property type="protein sequence ID" value="OGG37586.1"/>
    <property type="molecule type" value="Genomic_DNA"/>
</dbReference>
<dbReference type="Proteomes" id="UP000176273">
    <property type="component" value="Unassembled WGS sequence"/>
</dbReference>
<dbReference type="InterPro" id="IPR013185">
    <property type="entry name" value="Transl_elong_KOW-like"/>
</dbReference>
<name>A0A1F6BKX3_9BACT</name>
<dbReference type="SUPFAM" id="SSF50104">
    <property type="entry name" value="Translation proteins SH3-like domain"/>
    <property type="match status" value="1"/>
</dbReference>
<dbReference type="PROSITE" id="PS01275">
    <property type="entry name" value="EFP"/>
    <property type="match status" value="1"/>
</dbReference>
<dbReference type="AlphaFoldDB" id="A0A1F6BKX3"/>
<dbReference type="InterPro" id="IPR014722">
    <property type="entry name" value="Rib_uL2_dom2"/>
</dbReference>
<protein>
    <recommendedName>
        <fullName evidence="2">Elongation factor P C-terminal domain-containing protein</fullName>
    </recommendedName>
</protein>
<dbReference type="GO" id="GO:0005829">
    <property type="term" value="C:cytosol"/>
    <property type="evidence" value="ECO:0007669"/>
    <property type="project" value="UniProtKB-ARBA"/>
</dbReference>
<proteinExistence type="inferred from homology"/>
<dbReference type="InterPro" id="IPR012340">
    <property type="entry name" value="NA-bd_OB-fold"/>
</dbReference>
<dbReference type="Pfam" id="PF09285">
    <property type="entry name" value="Elong-fact-P_C"/>
    <property type="match status" value="1"/>
</dbReference>
<evidence type="ECO:0000313" key="3">
    <source>
        <dbReference type="EMBL" id="OGG37586.1"/>
    </source>
</evidence>
<evidence type="ECO:0000256" key="1">
    <source>
        <dbReference type="ARBA" id="ARBA00009479"/>
    </source>
</evidence>
<sequence length="188" mass="20821">MLSFNELKPGVSFIIDGEPYVVVEYNFIRKQQGRPIAQLILRNLITGKTKEHRAHQSDTYTEAEIGTSQAIFVYAKAQTGEYWFKDAANPSVRFALKKDVLGNAVQYLIPNLEVTVVTFEDKPTAVRLPIKMDLTVTEAPPRIKGNTASGGNKTVTTETGLKVTVPLFVEAGDVIRVNTDTGTYTERV</sequence>
<dbReference type="GO" id="GO:0003746">
    <property type="term" value="F:translation elongation factor activity"/>
    <property type="evidence" value="ECO:0007669"/>
    <property type="project" value="TreeGrafter"/>
</dbReference>